<dbReference type="SUPFAM" id="SSF55031">
    <property type="entry name" value="Bacterial exopeptidase dimerisation domain"/>
    <property type="match status" value="1"/>
</dbReference>
<dbReference type="PANTHER" id="PTHR43808">
    <property type="entry name" value="ACETYLORNITHINE DEACETYLASE"/>
    <property type="match status" value="1"/>
</dbReference>
<dbReference type="Proteomes" id="UP001400965">
    <property type="component" value="Unassembled WGS sequence"/>
</dbReference>
<dbReference type="InterPro" id="IPR001261">
    <property type="entry name" value="ArgE/DapE_CS"/>
</dbReference>
<evidence type="ECO:0000256" key="8">
    <source>
        <dbReference type="ARBA" id="ARBA00023049"/>
    </source>
</evidence>
<dbReference type="Pfam" id="PF01546">
    <property type="entry name" value="Peptidase_M20"/>
    <property type="match status" value="1"/>
</dbReference>
<evidence type="ECO:0000313" key="9">
    <source>
        <dbReference type="EMBL" id="GAA0866643.1"/>
    </source>
</evidence>
<accession>A0ABN1MB90</accession>
<keyword evidence="4" id="KW-0479">Metal-binding</keyword>
<dbReference type="InterPro" id="IPR010964">
    <property type="entry name" value="M20A_pepV-rel"/>
</dbReference>
<keyword evidence="3" id="KW-0645">Protease</keyword>
<gene>
    <name evidence="9" type="primary">pepV</name>
    <name evidence="9" type="ORF">GCM10008917_28520</name>
</gene>
<dbReference type="PROSITE" id="PS00758">
    <property type="entry name" value="ARGE_DAPE_CPG2_1"/>
    <property type="match status" value="1"/>
</dbReference>
<evidence type="ECO:0000256" key="2">
    <source>
        <dbReference type="ARBA" id="ARBA00006247"/>
    </source>
</evidence>
<evidence type="ECO:0000256" key="3">
    <source>
        <dbReference type="ARBA" id="ARBA00022670"/>
    </source>
</evidence>
<evidence type="ECO:0000313" key="10">
    <source>
        <dbReference type="Proteomes" id="UP001400965"/>
    </source>
</evidence>
<reference evidence="9 10" key="1">
    <citation type="journal article" date="2019" name="Int. J. Syst. Evol. Microbiol.">
        <title>The Global Catalogue of Microorganisms (GCM) 10K type strain sequencing project: providing services to taxonomists for standard genome sequencing and annotation.</title>
        <authorList>
            <consortium name="The Broad Institute Genomics Platform"/>
            <consortium name="The Broad Institute Genome Sequencing Center for Infectious Disease"/>
            <person name="Wu L."/>
            <person name="Ma J."/>
        </authorList>
    </citation>
    <scope>NUCLEOTIDE SEQUENCE [LARGE SCALE GENOMIC DNA]</scope>
    <source>
        <strain evidence="9 10">JCM 6486</strain>
    </source>
</reference>
<keyword evidence="10" id="KW-1185">Reference proteome</keyword>
<keyword evidence="5" id="KW-0378">Hydrolase</keyword>
<comment type="similarity">
    <text evidence="2">Belongs to the peptidase M20A family.</text>
</comment>
<dbReference type="Gene3D" id="3.30.70.360">
    <property type="match status" value="2"/>
</dbReference>
<dbReference type="EMBL" id="BAAACP010000036">
    <property type="protein sequence ID" value="GAA0866643.1"/>
    <property type="molecule type" value="Genomic_DNA"/>
</dbReference>
<name>A0ABN1MB90_9FIRM</name>
<sequence length="469" mass="52940">MDILNNQIDELKNDLLNDIVDIVKIPSVEEKSLDGFPFGKNVGKALDKALEISQKLGFKTKNIDGYMGYAEFGEGEDYVAVVGHLDVVPEGSGWKYEPYGGEIDNGKIYGRGVLDNKGPIISALYGLKAIANSNIKLGKKVRIIFGTNEETGFNDIPYYLSKEKPPIMGFTPDCKYPVVYGERGIGKLNIKKKINLSGINVYGDFRANIVPENCNIDIPKTYIHEDIIFYLEDKARKENYNIKINEKIDIKINNETITISAYGKQAPANAPQVGENAITNAIKYLLEENFINDEELNNFFKFINEYFYNEYYGEKLGINFEDELTGKLYLTPYELKCENEEIIFSFGVRYPMTCKIDYITDAIKKVLKYDMVLNIERNFNPVNFDKDSYLVRSLQLAYERVTGLDGTPTTTSGGTYAKVMPNIVPFGPSFPGQKGIGHNHDEYMGIDDIILNAKIFANAIYDLAKEDKC</sequence>
<keyword evidence="7" id="KW-0224">Dipeptidase</keyword>
<protein>
    <submittedName>
        <fullName evidence="9">Dipeptidase PepV</fullName>
    </submittedName>
</protein>
<keyword evidence="8" id="KW-0482">Metalloprotease</keyword>
<comment type="cofactor">
    <cofactor evidence="1">
        <name>Zn(2+)</name>
        <dbReference type="ChEBI" id="CHEBI:29105"/>
    </cofactor>
</comment>
<dbReference type="InterPro" id="IPR002933">
    <property type="entry name" value="Peptidase_M20"/>
</dbReference>
<organism evidence="9 10">
    <name type="scientific">Paraclostridium tenue</name>
    <dbReference type="NCBI Taxonomy" id="1737"/>
    <lineage>
        <taxon>Bacteria</taxon>
        <taxon>Bacillati</taxon>
        <taxon>Bacillota</taxon>
        <taxon>Clostridia</taxon>
        <taxon>Peptostreptococcales</taxon>
        <taxon>Peptostreptococcaceae</taxon>
        <taxon>Paraclostridium</taxon>
    </lineage>
</organism>
<evidence type="ECO:0000256" key="7">
    <source>
        <dbReference type="ARBA" id="ARBA00022997"/>
    </source>
</evidence>
<comment type="caution">
    <text evidence="9">The sequence shown here is derived from an EMBL/GenBank/DDBJ whole genome shotgun (WGS) entry which is preliminary data.</text>
</comment>
<evidence type="ECO:0000256" key="6">
    <source>
        <dbReference type="ARBA" id="ARBA00022833"/>
    </source>
</evidence>
<evidence type="ECO:0000256" key="5">
    <source>
        <dbReference type="ARBA" id="ARBA00022801"/>
    </source>
</evidence>
<dbReference type="SUPFAM" id="SSF53187">
    <property type="entry name" value="Zn-dependent exopeptidases"/>
    <property type="match status" value="1"/>
</dbReference>
<evidence type="ECO:0000256" key="4">
    <source>
        <dbReference type="ARBA" id="ARBA00022723"/>
    </source>
</evidence>
<dbReference type="Gene3D" id="3.40.630.10">
    <property type="entry name" value="Zn peptidases"/>
    <property type="match status" value="1"/>
</dbReference>
<dbReference type="NCBIfam" id="NF005591">
    <property type="entry name" value="PRK07318.1"/>
    <property type="match status" value="1"/>
</dbReference>
<dbReference type="InterPro" id="IPR050072">
    <property type="entry name" value="Peptidase_M20A"/>
</dbReference>
<dbReference type="NCBIfam" id="TIGR01887">
    <property type="entry name" value="dipeptidaselike"/>
    <property type="match status" value="1"/>
</dbReference>
<dbReference type="PANTHER" id="PTHR43808:SF31">
    <property type="entry name" value="N-ACETYL-L-CITRULLINE DEACETYLASE"/>
    <property type="match status" value="1"/>
</dbReference>
<keyword evidence="6" id="KW-0862">Zinc</keyword>
<proteinExistence type="inferred from homology"/>
<evidence type="ECO:0000256" key="1">
    <source>
        <dbReference type="ARBA" id="ARBA00001947"/>
    </source>
</evidence>
<dbReference type="InterPro" id="IPR036264">
    <property type="entry name" value="Bact_exopeptidase_dim_dom"/>
</dbReference>
<dbReference type="RefSeq" id="WP_346047164.1">
    <property type="nucleotide sequence ID" value="NZ_BAAACP010000036.1"/>
</dbReference>